<reference evidence="3" key="1">
    <citation type="submission" date="2016-06" db="EMBL/GenBank/DDBJ databases">
        <authorList>
            <person name="Varghese N."/>
            <person name="Submissions Spin"/>
        </authorList>
    </citation>
    <scope>NUCLEOTIDE SEQUENCE [LARGE SCALE GENOMIC DNA]</scope>
    <source>
        <strain evidence="3">DSM 44875</strain>
    </source>
</reference>
<feature type="chain" id="PRO_5008706334" evidence="1">
    <location>
        <begin position="23"/>
        <end position="45"/>
    </location>
</feature>
<dbReference type="RefSeq" id="WP_157743149.1">
    <property type="nucleotide sequence ID" value="NZ_LT607412.1"/>
</dbReference>
<protein>
    <submittedName>
        <fullName evidence="2">Uncharacterized protein</fullName>
    </submittedName>
</protein>
<organism evidence="2 3">
    <name type="scientific">Micromonospora coriariae</name>
    <dbReference type="NCBI Taxonomy" id="285665"/>
    <lineage>
        <taxon>Bacteria</taxon>
        <taxon>Bacillati</taxon>
        <taxon>Actinomycetota</taxon>
        <taxon>Actinomycetes</taxon>
        <taxon>Micromonosporales</taxon>
        <taxon>Micromonosporaceae</taxon>
        <taxon>Micromonospora</taxon>
    </lineage>
</organism>
<feature type="signal peptide" evidence="1">
    <location>
        <begin position="1"/>
        <end position="22"/>
    </location>
</feature>
<sequence>MYRRLGAVLALALGLATGTGSAAQAGAVHHHDRANSAIGGIGTCF</sequence>
<gene>
    <name evidence="2" type="ORF">GA0070607_2759</name>
</gene>
<name>A0A1C4VWC2_9ACTN</name>
<evidence type="ECO:0000313" key="2">
    <source>
        <dbReference type="EMBL" id="SCE88314.1"/>
    </source>
</evidence>
<keyword evidence="3" id="KW-1185">Reference proteome</keyword>
<keyword evidence="1" id="KW-0732">Signal</keyword>
<evidence type="ECO:0000313" key="3">
    <source>
        <dbReference type="Proteomes" id="UP000198243"/>
    </source>
</evidence>
<evidence type="ECO:0000256" key="1">
    <source>
        <dbReference type="SAM" id="SignalP"/>
    </source>
</evidence>
<dbReference type="EMBL" id="LT607412">
    <property type="protein sequence ID" value="SCE88314.1"/>
    <property type="molecule type" value="Genomic_DNA"/>
</dbReference>
<proteinExistence type="predicted"/>
<accession>A0A1C4VWC2</accession>
<dbReference type="Proteomes" id="UP000198243">
    <property type="component" value="Chromosome I"/>
</dbReference>
<dbReference type="AlphaFoldDB" id="A0A1C4VWC2"/>